<sequence length="237" mass="26222">MTEQNSDGKRNQKIRIITNLLTTALKIWLRAQVSQVSHIDVDIKASDRQLLSGKIPWVSIGASHAVYQGLHIGQIQLIAENIQVNIGSVIKGQPLKLLETVPVVGELIVEEKDLNNSLSSELLLTALNDVLVKLLPEHCAKTKSISWQKIILENHQIILSGILTSEGQSMPLDIYLGINLINGRELQLAPVLIKCDIVTPEQSNHEYTFDLGSEVDIQELTLIPGQLRCRGQINVNP</sequence>
<dbReference type="EMBL" id="JACJQH010000026">
    <property type="protein sequence ID" value="MBD2197271.1"/>
    <property type="molecule type" value="Genomic_DNA"/>
</dbReference>
<name>A0ABR8ABB3_9CYAN</name>
<keyword evidence="2" id="KW-1185">Reference proteome</keyword>
<dbReference type="InterPro" id="IPR021373">
    <property type="entry name" value="DUF2993"/>
</dbReference>
<evidence type="ECO:0000313" key="1">
    <source>
        <dbReference type="EMBL" id="MBD2197271.1"/>
    </source>
</evidence>
<organism evidence="1 2">
    <name type="scientific">Calothrix parietina FACHB-288</name>
    <dbReference type="NCBI Taxonomy" id="2692896"/>
    <lineage>
        <taxon>Bacteria</taxon>
        <taxon>Bacillati</taxon>
        <taxon>Cyanobacteriota</taxon>
        <taxon>Cyanophyceae</taxon>
        <taxon>Nostocales</taxon>
        <taxon>Calotrichaceae</taxon>
        <taxon>Calothrix</taxon>
    </lineage>
</organism>
<dbReference type="Pfam" id="PF11209">
    <property type="entry name" value="LmeA"/>
    <property type="match status" value="1"/>
</dbReference>
<reference evidence="1 2" key="1">
    <citation type="journal article" date="2020" name="ISME J.">
        <title>Comparative genomics reveals insights into cyanobacterial evolution and habitat adaptation.</title>
        <authorList>
            <person name="Chen M.Y."/>
            <person name="Teng W.K."/>
            <person name="Zhao L."/>
            <person name="Hu C.X."/>
            <person name="Zhou Y.K."/>
            <person name="Han B.P."/>
            <person name="Song L.R."/>
            <person name="Shu W.S."/>
        </authorList>
    </citation>
    <scope>NUCLEOTIDE SEQUENCE [LARGE SCALE GENOMIC DNA]</scope>
    <source>
        <strain evidence="1 2">FACHB-288</strain>
    </source>
</reference>
<comment type="caution">
    <text evidence="1">The sequence shown here is derived from an EMBL/GenBank/DDBJ whole genome shotgun (WGS) entry which is preliminary data.</text>
</comment>
<proteinExistence type="predicted"/>
<evidence type="ECO:0000313" key="2">
    <source>
        <dbReference type="Proteomes" id="UP000658514"/>
    </source>
</evidence>
<protein>
    <submittedName>
        <fullName evidence="1">DUF2993 domain-containing protein</fullName>
    </submittedName>
</protein>
<gene>
    <name evidence="1" type="ORF">H6G24_17475</name>
</gene>
<dbReference type="RefSeq" id="WP_190544153.1">
    <property type="nucleotide sequence ID" value="NZ_CAWPNO010000058.1"/>
</dbReference>
<dbReference type="Proteomes" id="UP000658514">
    <property type="component" value="Unassembled WGS sequence"/>
</dbReference>
<accession>A0ABR8ABB3</accession>